<dbReference type="InterPro" id="IPR014017">
    <property type="entry name" value="DNA_helicase_UvrD-like_C"/>
</dbReference>
<dbReference type="OrthoDB" id="9810135at2"/>
<proteinExistence type="inferred from homology"/>
<keyword evidence="7" id="KW-0413">Isomerase</keyword>
<comment type="similarity">
    <text evidence="1">Belongs to the helicase family. UvrD subfamily.</text>
</comment>
<dbReference type="RefSeq" id="WP_068872247.1">
    <property type="nucleotide sequence ID" value="NZ_CP016539.2"/>
</dbReference>
<evidence type="ECO:0000256" key="3">
    <source>
        <dbReference type="ARBA" id="ARBA00022801"/>
    </source>
</evidence>
<sequence length="630" mass="73184">MQYTLTRNQKEIVEFNEGSLLVIAGAGSGKTHILTERVRKLIYDKRGHYRVLALTFTNKAAQEMKERLNDVEELENKAFIGTIHNFCLDVLSAKGDVIGIKNDFHIFGSDSDKIEVLRQIVESTPQLQKYVRQHPNYNNFLRLTIDYITRQKRSLKSSYLAEVSSAIFESDEKAFSYLYREYDDLLRSQNALDYDDLIFLTYRIFTERPAIAKLYKKLYKYLCIDEAQDLNFSQYQLIKSFCGKDYNNTMLVGDPNQAIFGFIGSSSKFMCEQYIEDFRPEVFYLKENFRSAENIVKVAKRLEPAMEIEAVLPIQGEVSLQTFTTELEEAKWVYDNIKNVYKNGHPEIDGVIPYENIAVLGRNRYVLSDLEEILEKDGIPYYTKLSDTFESESEFAKAFELGVRLIINPVDMLHLQQLLNLLNISHLNEKINGSNNTNGIELLNEISKEITGEWKSHIDIINHVLKDLSIKNPKFNVCIDKLTEYANKTWNESDENFSLVINDLNMWKEKWRYYVKQTNLDSRNLIQFRNQISMGITQKPREGVALLTVHTAKGLEFDVVYIMGMCDGTFPDYRAIKKGEESLLEEKHNAFVAITRAKRVAYLTYPLEKQFKWGTKKQIPSRFLKTMGFI</sequence>
<dbReference type="Proteomes" id="UP000092650">
    <property type="component" value="Chromosome"/>
</dbReference>
<dbReference type="AlphaFoldDB" id="A0A1C7ECK9"/>
<evidence type="ECO:0000313" key="14">
    <source>
        <dbReference type="EMBL" id="ANU21416.1"/>
    </source>
</evidence>
<dbReference type="GO" id="GO:0000725">
    <property type="term" value="P:recombinational repair"/>
    <property type="evidence" value="ECO:0007669"/>
    <property type="project" value="TreeGrafter"/>
</dbReference>
<comment type="catalytic activity">
    <reaction evidence="10">
        <text>ATP + H2O = ADP + phosphate + H(+)</text>
        <dbReference type="Rhea" id="RHEA:13065"/>
        <dbReference type="ChEBI" id="CHEBI:15377"/>
        <dbReference type="ChEBI" id="CHEBI:15378"/>
        <dbReference type="ChEBI" id="CHEBI:30616"/>
        <dbReference type="ChEBI" id="CHEBI:43474"/>
        <dbReference type="ChEBI" id="CHEBI:456216"/>
        <dbReference type="EC" id="5.6.2.4"/>
    </reaction>
</comment>
<name>A0A1C7ECK9_9BACL</name>
<dbReference type="InterPro" id="IPR027417">
    <property type="entry name" value="P-loop_NTPase"/>
</dbReference>
<evidence type="ECO:0000256" key="7">
    <source>
        <dbReference type="ARBA" id="ARBA00023235"/>
    </source>
</evidence>
<evidence type="ECO:0000256" key="4">
    <source>
        <dbReference type="ARBA" id="ARBA00022806"/>
    </source>
</evidence>
<dbReference type="Gene3D" id="1.10.10.160">
    <property type="match status" value="1"/>
</dbReference>
<reference evidence="14" key="1">
    <citation type="submission" date="2016-10" db="EMBL/GenBank/DDBJ databases">
        <authorList>
            <person name="See-Too W.S."/>
        </authorList>
    </citation>
    <scope>NUCLEOTIDE SEQUENCE [LARGE SCALE GENOMIC DNA]</scope>
    <source>
        <strain evidence="14">DSM 23997</strain>
    </source>
</reference>
<feature type="binding site" evidence="11">
    <location>
        <begin position="24"/>
        <end position="31"/>
    </location>
    <ligand>
        <name>ATP</name>
        <dbReference type="ChEBI" id="CHEBI:30616"/>
    </ligand>
</feature>
<dbReference type="Pfam" id="PF00580">
    <property type="entry name" value="UvrD-helicase"/>
    <property type="match status" value="1"/>
</dbReference>
<dbReference type="EMBL" id="CP016539">
    <property type="protein sequence ID" value="ANU21416.1"/>
    <property type="molecule type" value="Genomic_DNA"/>
</dbReference>
<dbReference type="GO" id="GO:0016887">
    <property type="term" value="F:ATP hydrolysis activity"/>
    <property type="evidence" value="ECO:0007669"/>
    <property type="project" value="RHEA"/>
</dbReference>
<dbReference type="CDD" id="cd17932">
    <property type="entry name" value="DEXQc_UvrD"/>
    <property type="match status" value="1"/>
</dbReference>
<evidence type="ECO:0000256" key="8">
    <source>
        <dbReference type="ARBA" id="ARBA00034617"/>
    </source>
</evidence>
<feature type="domain" description="UvrD-like helicase ATP-binding" evidence="12">
    <location>
        <begin position="3"/>
        <end position="292"/>
    </location>
</feature>
<dbReference type="PANTHER" id="PTHR11070:SF2">
    <property type="entry name" value="ATP-DEPENDENT DNA HELICASE SRS2"/>
    <property type="match status" value="1"/>
</dbReference>
<evidence type="ECO:0000256" key="1">
    <source>
        <dbReference type="ARBA" id="ARBA00009922"/>
    </source>
</evidence>
<dbReference type="PANTHER" id="PTHR11070">
    <property type="entry name" value="UVRD / RECB / PCRA DNA HELICASE FAMILY MEMBER"/>
    <property type="match status" value="1"/>
</dbReference>
<keyword evidence="5 11" id="KW-0067">ATP-binding</keyword>
<dbReference type="PROSITE" id="PS51217">
    <property type="entry name" value="UVRD_HELICASE_CTER"/>
    <property type="match status" value="1"/>
</dbReference>
<accession>A0A1C7ECK9</accession>
<evidence type="ECO:0000256" key="11">
    <source>
        <dbReference type="PROSITE-ProRule" id="PRU00560"/>
    </source>
</evidence>
<dbReference type="InterPro" id="IPR000212">
    <property type="entry name" value="DNA_helicase_UvrD/REP"/>
</dbReference>
<dbReference type="Gene3D" id="3.40.50.300">
    <property type="entry name" value="P-loop containing nucleotide triphosphate hydrolases"/>
    <property type="match status" value="2"/>
</dbReference>
<dbReference type="InterPro" id="IPR014016">
    <property type="entry name" value="UvrD-like_ATP-bd"/>
</dbReference>
<evidence type="ECO:0000256" key="6">
    <source>
        <dbReference type="ARBA" id="ARBA00023125"/>
    </source>
</evidence>
<keyword evidence="4 11" id="KW-0347">Helicase</keyword>
<gene>
    <name evidence="14" type="ORF">BBI15_15130</name>
</gene>
<evidence type="ECO:0000259" key="12">
    <source>
        <dbReference type="PROSITE" id="PS51198"/>
    </source>
</evidence>
<dbReference type="STRING" id="1038856.BBI15_15130"/>
<dbReference type="InterPro" id="IPR013986">
    <property type="entry name" value="DExx_box_DNA_helicase_dom_sf"/>
</dbReference>
<dbReference type="GO" id="GO:0003677">
    <property type="term" value="F:DNA binding"/>
    <property type="evidence" value="ECO:0007669"/>
    <property type="project" value="UniProtKB-KW"/>
</dbReference>
<keyword evidence="3 11" id="KW-0378">Hydrolase</keyword>
<evidence type="ECO:0000256" key="9">
    <source>
        <dbReference type="ARBA" id="ARBA00034808"/>
    </source>
</evidence>
<dbReference type="GO" id="GO:0005524">
    <property type="term" value="F:ATP binding"/>
    <property type="evidence" value="ECO:0007669"/>
    <property type="project" value="UniProtKB-UniRule"/>
</dbReference>
<dbReference type="SUPFAM" id="SSF52540">
    <property type="entry name" value="P-loop containing nucleoside triphosphate hydrolases"/>
    <property type="match status" value="1"/>
</dbReference>
<keyword evidence="2 11" id="KW-0547">Nucleotide-binding</keyword>
<keyword evidence="15" id="KW-1185">Reference proteome</keyword>
<dbReference type="GO" id="GO:0043138">
    <property type="term" value="F:3'-5' DNA helicase activity"/>
    <property type="evidence" value="ECO:0007669"/>
    <property type="project" value="UniProtKB-EC"/>
</dbReference>
<dbReference type="PROSITE" id="PS51198">
    <property type="entry name" value="UVRD_HELICASE_ATP_BIND"/>
    <property type="match status" value="1"/>
</dbReference>
<evidence type="ECO:0000259" key="13">
    <source>
        <dbReference type="PROSITE" id="PS51217"/>
    </source>
</evidence>
<feature type="domain" description="UvrD-like helicase C-terminal" evidence="13">
    <location>
        <begin position="286"/>
        <end position="554"/>
    </location>
</feature>
<protein>
    <recommendedName>
        <fullName evidence="9">DNA 3'-5' helicase</fullName>
        <ecNumber evidence="9">5.6.2.4</ecNumber>
    </recommendedName>
</protein>
<dbReference type="KEGG" id="ppla:BBI15_15130"/>
<dbReference type="Gene3D" id="1.10.486.10">
    <property type="entry name" value="PCRA, domain 4"/>
    <property type="match status" value="1"/>
</dbReference>
<dbReference type="Pfam" id="PF13361">
    <property type="entry name" value="UvrD_C"/>
    <property type="match status" value="1"/>
</dbReference>
<dbReference type="EC" id="5.6.2.4" evidence="9"/>
<evidence type="ECO:0000313" key="15">
    <source>
        <dbReference type="Proteomes" id="UP000092650"/>
    </source>
</evidence>
<evidence type="ECO:0000256" key="5">
    <source>
        <dbReference type="ARBA" id="ARBA00022840"/>
    </source>
</evidence>
<keyword evidence="6" id="KW-0238">DNA-binding</keyword>
<evidence type="ECO:0000256" key="2">
    <source>
        <dbReference type="ARBA" id="ARBA00022741"/>
    </source>
</evidence>
<evidence type="ECO:0000256" key="10">
    <source>
        <dbReference type="ARBA" id="ARBA00048988"/>
    </source>
</evidence>
<comment type="catalytic activity">
    <reaction evidence="8">
        <text>Couples ATP hydrolysis with the unwinding of duplex DNA by translocating in the 3'-5' direction.</text>
        <dbReference type="EC" id="5.6.2.4"/>
    </reaction>
</comment>
<organism evidence="14 15">
    <name type="scientific">Planococcus plakortidis</name>
    <dbReference type="NCBI Taxonomy" id="1038856"/>
    <lineage>
        <taxon>Bacteria</taxon>
        <taxon>Bacillati</taxon>
        <taxon>Bacillota</taxon>
        <taxon>Bacilli</taxon>
        <taxon>Bacillales</taxon>
        <taxon>Caryophanaceae</taxon>
        <taxon>Planococcus</taxon>
    </lineage>
</organism>